<reference evidence="15 16" key="1">
    <citation type="journal article" date="2009" name="Stand. Genomic Sci.">
        <title>Complete genome sequence of Acidimicrobium ferrooxidans type strain (ICP).</title>
        <authorList>
            <person name="Clum A."/>
            <person name="Nolan M."/>
            <person name="Lang E."/>
            <person name="Glavina Del Rio T."/>
            <person name="Tice H."/>
            <person name="Copeland A."/>
            <person name="Cheng J.F."/>
            <person name="Lucas S."/>
            <person name="Chen F."/>
            <person name="Bruce D."/>
            <person name="Goodwin L."/>
            <person name="Pitluck S."/>
            <person name="Ivanova N."/>
            <person name="Mavrommatis K."/>
            <person name="Mikhailova N."/>
            <person name="Pati A."/>
            <person name="Chen A."/>
            <person name="Palaniappan K."/>
            <person name="Goker M."/>
            <person name="Spring S."/>
            <person name="Land M."/>
            <person name="Hauser L."/>
            <person name="Chang Y.J."/>
            <person name="Jeffries C.C."/>
            <person name="Chain P."/>
            <person name="Bristow J."/>
            <person name="Eisen J.A."/>
            <person name="Markowitz V."/>
            <person name="Hugenholtz P."/>
            <person name="Kyrpides N.C."/>
            <person name="Klenk H.P."/>
            <person name="Lapidus A."/>
        </authorList>
    </citation>
    <scope>NUCLEOTIDE SEQUENCE [LARGE SCALE GENOMIC DNA]</scope>
    <source>
        <strain evidence="16">DSM 10331 / JCM 15462 / NBRC 103882 / ICP</strain>
    </source>
</reference>
<feature type="domain" description="Cysteinyl-tRNA synthetase class Ia DALR" evidence="14">
    <location>
        <begin position="336"/>
        <end position="397"/>
    </location>
</feature>
<dbReference type="InterPro" id="IPR056411">
    <property type="entry name" value="CysS_C"/>
</dbReference>
<dbReference type="InterPro" id="IPR015273">
    <property type="entry name" value="Cys-tRNA-synt_Ia_DALR"/>
</dbReference>
<feature type="binding site" evidence="13">
    <location>
        <position position="208"/>
    </location>
    <ligand>
        <name>Zn(2+)</name>
        <dbReference type="ChEBI" id="CHEBI:29105"/>
    </ligand>
</feature>
<evidence type="ECO:0000256" key="13">
    <source>
        <dbReference type="HAMAP-Rule" id="MF_00041"/>
    </source>
</evidence>
<dbReference type="NCBIfam" id="TIGR00435">
    <property type="entry name" value="cysS"/>
    <property type="match status" value="1"/>
</dbReference>
<dbReference type="SUPFAM" id="SSF52374">
    <property type="entry name" value="Nucleotidylyl transferase"/>
    <property type="match status" value="1"/>
</dbReference>
<feature type="binding site" evidence="13">
    <location>
        <position position="28"/>
    </location>
    <ligand>
        <name>Zn(2+)</name>
        <dbReference type="ChEBI" id="CHEBI:29105"/>
    </ligand>
</feature>
<evidence type="ECO:0000256" key="8">
    <source>
        <dbReference type="ARBA" id="ARBA00022833"/>
    </source>
</evidence>
<dbReference type="InterPro" id="IPR014729">
    <property type="entry name" value="Rossmann-like_a/b/a_fold"/>
</dbReference>
<sequence>MLRLYDTARRELIQLTPGTPEQVTVYVCGPTVYDDPHLGHGRLAVVFDTLRRTLERLVAPVRFVSNITDIDDKIVDRAAREGVTPPAIAERYESRWWDAIDALGVRRPTVAPHASEWLDAMVALIERLVDRGHAYMTKNGVYLSVDHVPDYGLLKHQALEELRAGARVEVDDAKRSPLDFALWKTVESDAYGFATSLGYGRPGWHTECVAMSTELLGSTFDLHGGGMDLVFPHHENERAQASLLDMGFAQHWVHNAFVELEGEKMSKSLGNTFGLHDAIASAGGRVVRLAYLRAHYRSPVELTTTTLEQAAAQLARLDSQAGAGDARAAEPADLEEFDAALADDLDTPAALAVMAEAARAARSAALAGESALANRRRAALAAMLETLGLPVPPRASIPSEVTALVAERDHAKRDRDFARADALRAEIAALGYQVRDTPNGPEILPA</sequence>
<evidence type="ECO:0000256" key="11">
    <source>
        <dbReference type="ARBA" id="ARBA00023146"/>
    </source>
</evidence>
<keyword evidence="11 13" id="KW-0030">Aminoacyl-tRNA synthetase</keyword>
<dbReference type="Gene3D" id="1.20.120.1910">
    <property type="entry name" value="Cysteine-tRNA ligase, C-terminal anti-codon recognition domain"/>
    <property type="match status" value="1"/>
</dbReference>
<evidence type="ECO:0000256" key="7">
    <source>
        <dbReference type="ARBA" id="ARBA00022741"/>
    </source>
</evidence>
<dbReference type="SUPFAM" id="SSF47323">
    <property type="entry name" value="Anticodon-binding domain of a subclass of class I aminoacyl-tRNA synthetases"/>
    <property type="match status" value="1"/>
</dbReference>
<keyword evidence="7 13" id="KW-0547">Nucleotide-binding</keyword>
<feature type="binding site" evidence="13">
    <location>
        <position position="237"/>
    </location>
    <ligand>
        <name>Zn(2+)</name>
        <dbReference type="ChEBI" id="CHEBI:29105"/>
    </ligand>
</feature>
<keyword evidence="16" id="KW-1185">Reference proteome</keyword>
<evidence type="ECO:0000256" key="10">
    <source>
        <dbReference type="ARBA" id="ARBA00022917"/>
    </source>
</evidence>
<keyword evidence="10 13" id="KW-0648">Protein biosynthesis</keyword>
<dbReference type="HOGENOM" id="CLU_013528_0_1_11"/>
<organism evidence="15 16">
    <name type="scientific">Acidimicrobium ferrooxidans (strain DSM 10331 / JCM 15462 / NBRC 103882 / ICP)</name>
    <dbReference type="NCBI Taxonomy" id="525909"/>
    <lineage>
        <taxon>Bacteria</taxon>
        <taxon>Bacillati</taxon>
        <taxon>Actinomycetota</taxon>
        <taxon>Acidimicrobiia</taxon>
        <taxon>Acidimicrobiales</taxon>
        <taxon>Acidimicrobiaceae</taxon>
        <taxon>Acidimicrobium</taxon>
    </lineage>
</organism>
<protein>
    <recommendedName>
        <fullName evidence="13">Cysteine--tRNA ligase</fullName>
        <ecNumber evidence="13">6.1.1.16</ecNumber>
    </recommendedName>
    <alternativeName>
        <fullName evidence="13">Cysteinyl-tRNA synthetase</fullName>
        <shortName evidence="13">CysRS</shortName>
    </alternativeName>
</protein>
<evidence type="ECO:0000256" key="4">
    <source>
        <dbReference type="ARBA" id="ARBA00022490"/>
    </source>
</evidence>
<evidence type="ECO:0000256" key="1">
    <source>
        <dbReference type="ARBA" id="ARBA00004496"/>
    </source>
</evidence>
<keyword evidence="5 13" id="KW-0436">Ligase</keyword>
<keyword evidence="8 13" id="KW-0862">Zinc</keyword>
<dbReference type="AlphaFoldDB" id="C7M2N0"/>
<keyword evidence="4 13" id="KW-0963">Cytoplasm</keyword>
<comment type="cofactor">
    <cofactor evidence="13">
        <name>Zn(2+)</name>
        <dbReference type="ChEBI" id="CHEBI:29105"/>
    </cofactor>
    <text evidence="13">Binds 1 zinc ion per subunit.</text>
</comment>
<dbReference type="GO" id="GO:0005829">
    <property type="term" value="C:cytosol"/>
    <property type="evidence" value="ECO:0007669"/>
    <property type="project" value="TreeGrafter"/>
</dbReference>
<dbReference type="InterPro" id="IPR032678">
    <property type="entry name" value="tRNA-synt_1_cat_dom"/>
</dbReference>
<dbReference type="SMART" id="SM00840">
    <property type="entry name" value="DALR_2"/>
    <property type="match status" value="1"/>
</dbReference>
<evidence type="ECO:0000256" key="6">
    <source>
        <dbReference type="ARBA" id="ARBA00022723"/>
    </source>
</evidence>
<evidence type="ECO:0000256" key="12">
    <source>
        <dbReference type="ARBA" id="ARBA00047398"/>
    </source>
</evidence>
<comment type="catalytic activity">
    <reaction evidence="12 13">
        <text>tRNA(Cys) + L-cysteine + ATP = L-cysteinyl-tRNA(Cys) + AMP + diphosphate</text>
        <dbReference type="Rhea" id="RHEA:17773"/>
        <dbReference type="Rhea" id="RHEA-COMP:9661"/>
        <dbReference type="Rhea" id="RHEA-COMP:9679"/>
        <dbReference type="ChEBI" id="CHEBI:30616"/>
        <dbReference type="ChEBI" id="CHEBI:33019"/>
        <dbReference type="ChEBI" id="CHEBI:35235"/>
        <dbReference type="ChEBI" id="CHEBI:78442"/>
        <dbReference type="ChEBI" id="CHEBI:78517"/>
        <dbReference type="ChEBI" id="CHEBI:456215"/>
        <dbReference type="EC" id="6.1.1.16"/>
    </reaction>
</comment>
<dbReference type="GO" id="GO:0004817">
    <property type="term" value="F:cysteine-tRNA ligase activity"/>
    <property type="evidence" value="ECO:0007669"/>
    <property type="project" value="UniProtKB-UniRule"/>
</dbReference>
<dbReference type="Pfam" id="PF01406">
    <property type="entry name" value="tRNA-synt_1e"/>
    <property type="match status" value="1"/>
</dbReference>
<dbReference type="EC" id="6.1.1.16" evidence="13"/>
<gene>
    <name evidence="13" type="primary">cysS</name>
    <name evidence="15" type="ordered locus">Afer_0306</name>
</gene>
<dbReference type="Pfam" id="PF23493">
    <property type="entry name" value="CysS_C"/>
    <property type="match status" value="1"/>
</dbReference>
<dbReference type="PANTHER" id="PTHR10890">
    <property type="entry name" value="CYSTEINYL-TRNA SYNTHETASE"/>
    <property type="match status" value="1"/>
</dbReference>
<keyword evidence="6 13" id="KW-0479">Metal-binding</keyword>
<comment type="similarity">
    <text evidence="2 13">Belongs to the class-I aminoacyl-tRNA synthetase family.</text>
</comment>
<dbReference type="InterPro" id="IPR015803">
    <property type="entry name" value="Cys-tRNA-ligase"/>
</dbReference>
<dbReference type="KEGG" id="afo:Afer_0306"/>
<accession>C7M2N0</accession>
<evidence type="ECO:0000259" key="14">
    <source>
        <dbReference type="SMART" id="SM00840"/>
    </source>
</evidence>
<keyword evidence="9 13" id="KW-0067">ATP-binding</keyword>
<feature type="binding site" evidence="13">
    <location>
        <position position="267"/>
    </location>
    <ligand>
        <name>ATP</name>
        <dbReference type="ChEBI" id="CHEBI:30616"/>
    </ligand>
</feature>
<dbReference type="STRING" id="525909.Afer_0306"/>
<evidence type="ECO:0000256" key="2">
    <source>
        <dbReference type="ARBA" id="ARBA00005594"/>
    </source>
</evidence>
<evidence type="ECO:0000313" key="15">
    <source>
        <dbReference type="EMBL" id="ACU53274.1"/>
    </source>
</evidence>
<dbReference type="PANTHER" id="PTHR10890:SF3">
    <property type="entry name" value="CYSTEINE--TRNA LIGASE, CYTOPLASMIC"/>
    <property type="match status" value="1"/>
</dbReference>
<comment type="subunit">
    <text evidence="3 13">Monomer.</text>
</comment>
<proteinExistence type="inferred from homology"/>
<dbReference type="RefSeq" id="WP_015797775.1">
    <property type="nucleotide sequence ID" value="NC_013124.1"/>
</dbReference>
<evidence type="ECO:0000256" key="3">
    <source>
        <dbReference type="ARBA" id="ARBA00011245"/>
    </source>
</evidence>
<dbReference type="InterPro" id="IPR009080">
    <property type="entry name" value="tRNAsynth_Ia_anticodon-bd"/>
</dbReference>
<feature type="binding site" evidence="13">
    <location>
        <position position="233"/>
    </location>
    <ligand>
        <name>Zn(2+)</name>
        <dbReference type="ChEBI" id="CHEBI:29105"/>
    </ligand>
</feature>
<dbReference type="GO" id="GO:0006423">
    <property type="term" value="P:cysteinyl-tRNA aminoacylation"/>
    <property type="evidence" value="ECO:0007669"/>
    <property type="project" value="UniProtKB-UniRule"/>
</dbReference>
<dbReference type="InterPro" id="IPR024909">
    <property type="entry name" value="Cys-tRNA/MSH_ligase"/>
</dbReference>
<dbReference type="HAMAP" id="MF_00041">
    <property type="entry name" value="Cys_tRNA_synth"/>
    <property type="match status" value="1"/>
</dbReference>
<dbReference type="GO" id="GO:0005524">
    <property type="term" value="F:ATP binding"/>
    <property type="evidence" value="ECO:0007669"/>
    <property type="project" value="UniProtKB-UniRule"/>
</dbReference>
<name>C7M2N0_ACIFD</name>
<comment type="subcellular location">
    <subcellularLocation>
        <location evidence="1 13">Cytoplasm</location>
    </subcellularLocation>
</comment>
<dbReference type="Proteomes" id="UP000000771">
    <property type="component" value="Chromosome"/>
</dbReference>
<dbReference type="Pfam" id="PF09190">
    <property type="entry name" value="DALR_2"/>
    <property type="match status" value="1"/>
</dbReference>
<feature type="short sequence motif" description="'HIGH' region" evidence="13">
    <location>
        <begin position="30"/>
        <end position="40"/>
    </location>
</feature>
<dbReference type="eggNOG" id="COG0215">
    <property type="taxonomic scope" value="Bacteria"/>
</dbReference>
<dbReference type="Gene3D" id="3.40.50.620">
    <property type="entry name" value="HUPs"/>
    <property type="match status" value="1"/>
</dbReference>
<dbReference type="GO" id="GO:0008270">
    <property type="term" value="F:zinc ion binding"/>
    <property type="evidence" value="ECO:0007669"/>
    <property type="project" value="UniProtKB-UniRule"/>
</dbReference>
<dbReference type="PRINTS" id="PR00983">
    <property type="entry name" value="TRNASYNTHCYS"/>
</dbReference>
<feature type="short sequence motif" description="'KMSKS' region" evidence="13">
    <location>
        <begin position="264"/>
        <end position="268"/>
    </location>
</feature>
<dbReference type="CDD" id="cd00672">
    <property type="entry name" value="CysRS_core"/>
    <property type="match status" value="1"/>
</dbReference>
<evidence type="ECO:0000256" key="9">
    <source>
        <dbReference type="ARBA" id="ARBA00022840"/>
    </source>
</evidence>
<evidence type="ECO:0000256" key="5">
    <source>
        <dbReference type="ARBA" id="ARBA00022598"/>
    </source>
</evidence>
<dbReference type="EMBL" id="CP001631">
    <property type="protein sequence ID" value="ACU53274.1"/>
    <property type="molecule type" value="Genomic_DNA"/>
</dbReference>
<evidence type="ECO:0000313" key="16">
    <source>
        <dbReference type="Proteomes" id="UP000000771"/>
    </source>
</evidence>